<feature type="binding site" evidence="9">
    <location>
        <position position="128"/>
    </location>
    <ligand>
        <name>Mg(2+)</name>
        <dbReference type="ChEBI" id="CHEBI:18420"/>
    </ligand>
</feature>
<keyword evidence="9" id="KW-0460">Magnesium</keyword>
<keyword evidence="9" id="KW-0479">Metal-binding</keyword>
<dbReference type="Pfam" id="PF00035">
    <property type="entry name" value="dsrm"/>
    <property type="match status" value="1"/>
</dbReference>
<accession>A0A1L7MZ36</accession>
<dbReference type="GO" id="GO:0004525">
    <property type="term" value="F:ribonuclease III activity"/>
    <property type="evidence" value="ECO:0007669"/>
    <property type="project" value="UniProtKB-UniRule"/>
</dbReference>
<dbReference type="SUPFAM" id="SSF54768">
    <property type="entry name" value="dsRNA-binding domain-like"/>
    <property type="match status" value="1"/>
</dbReference>
<dbReference type="SUPFAM" id="SSF69065">
    <property type="entry name" value="RNase III domain-like"/>
    <property type="match status" value="1"/>
</dbReference>
<dbReference type="Pfam" id="PF14622">
    <property type="entry name" value="Ribonucleas_3_3"/>
    <property type="match status" value="1"/>
</dbReference>
<dbReference type="EMBL" id="LR214970">
    <property type="protein sequence ID" value="VEU60979.1"/>
    <property type="molecule type" value="Genomic_DNA"/>
</dbReference>
<dbReference type="EC" id="3.1.26.3" evidence="9"/>
<dbReference type="InterPro" id="IPR011907">
    <property type="entry name" value="RNase_III"/>
</dbReference>
<keyword evidence="5 9" id="KW-0540">Nuclease</keyword>
<dbReference type="FunFam" id="1.10.1520.10:FF:000001">
    <property type="entry name" value="Ribonuclease 3"/>
    <property type="match status" value="1"/>
</dbReference>
<comment type="subcellular location">
    <subcellularLocation>
        <location evidence="9">Cytoplasm</location>
    </subcellularLocation>
</comment>
<keyword evidence="6 9" id="KW-0255">Endonuclease</keyword>
<keyword evidence="3 9" id="KW-0698">rRNA processing</keyword>
<dbReference type="RefSeq" id="WP_004421518.1">
    <property type="nucleotide sequence ID" value="NZ_AP017902.1"/>
</dbReference>
<keyword evidence="9" id="KW-0963">Cytoplasm</keyword>
<dbReference type="PROSITE" id="PS50137">
    <property type="entry name" value="DS_RBD"/>
    <property type="match status" value="1"/>
</dbReference>
<evidence type="ECO:0000256" key="8">
    <source>
        <dbReference type="ARBA" id="ARBA00022884"/>
    </source>
</evidence>
<evidence type="ECO:0000256" key="2">
    <source>
        <dbReference type="ARBA" id="ARBA00010183"/>
    </source>
</evidence>
<dbReference type="PROSITE" id="PS00517">
    <property type="entry name" value="RNASE_3_1"/>
    <property type="match status" value="1"/>
</dbReference>
<comment type="function">
    <text evidence="9">Digests double-stranded RNA. Involved in the processing of primary rRNA transcript to yield the immediate precursors to the large and small rRNAs (23S and 16S). Processes some mRNAs, and tRNAs when they are encoded in the rRNA operon. Processes pre-crRNA and tracrRNA of type II CRISPR loci if present in the organism.</text>
</comment>
<dbReference type="Proteomes" id="UP000290942">
    <property type="component" value="Chromosome"/>
</dbReference>
<comment type="subunit">
    <text evidence="9">Homodimer.</text>
</comment>
<keyword evidence="4 9" id="KW-0507">mRNA processing</keyword>
<dbReference type="InterPro" id="IPR014720">
    <property type="entry name" value="dsRBD_dom"/>
</dbReference>
<evidence type="ECO:0000313" key="11">
    <source>
        <dbReference type="EMBL" id="VEU60979.1"/>
    </source>
</evidence>
<dbReference type="PROSITE" id="PS50142">
    <property type="entry name" value="RNASE_3_2"/>
    <property type="match status" value="1"/>
</dbReference>
<keyword evidence="7 9" id="KW-0378">Hydrolase</keyword>
<dbReference type="GO" id="GO:0019843">
    <property type="term" value="F:rRNA binding"/>
    <property type="evidence" value="ECO:0007669"/>
    <property type="project" value="UniProtKB-KW"/>
</dbReference>
<dbReference type="HAMAP" id="MF_00104">
    <property type="entry name" value="RNase_III"/>
    <property type="match status" value="1"/>
</dbReference>
<dbReference type="SMART" id="SM00535">
    <property type="entry name" value="RIBOc"/>
    <property type="match status" value="1"/>
</dbReference>
<evidence type="ECO:0000256" key="4">
    <source>
        <dbReference type="ARBA" id="ARBA00022664"/>
    </source>
</evidence>
<protein>
    <recommendedName>
        <fullName evidence="9">Ribonuclease 3</fullName>
        <ecNumber evidence="9">3.1.26.3</ecNumber>
    </recommendedName>
    <alternativeName>
        <fullName evidence="9">Ribonuclease III</fullName>
        <shortName evidence="9">RNase III</shortName>
    </alternativeName>
</protein>
<feature type="active site" evidence="9">
    <location>
        <position position="128"/>
    </location>
</feature>
<comment type="cofactor">
    <cofactor evidence="9">
        <name>Mg(2+)</name>
        <dbReference type="ChEBI" id="CHEBI:18420"/>
    </cofactor>
</comment>
<feature type="region of interest" description="Disordered" evidence="10">
    <location>
        <begin position="203"/>
        <end position="236"/>
    </location>
</feature>
<evidence type="ECO:0000256" key="10">
    <source>
        <dbReference type="SAM" id="MobiDB-lite"/>
    </source>
</evidence>
<proteinExistence type="inferred from homology"/>
<dbReference type="GO" id="GO:0010468">
    <property type="term" value="P:regulation of gene expression"/>
    <property type="evidence" value="ECO:0007669"/>
    <property type="project" value="TreeGrafter"/>
</dbReference>
<evidence type="ECO:0000313" key="12">
    <source>
        <dbReference type="Proteomes" id="UP000290942"/>
    </source>
</evidence>
<evidence type="ECO:0000256" key="5">
    <source>
        <dbReference type="ARBA" id="ARBA00022722"/>
    </source>
</evidence>
<dbReference type="PANTHER" id="PTHR11207">
    <property type="entry name" value="RIBONUCLEASE III"/>
    <property type="match status" value="1"/>
</dbReference>
<dbReference type="CDD" id="cd00593">
    <property type="entry name" value="RIBOc"/>
    <property type="match status" value="1"/>
</dbReference>
<dbReference type="GO" id="GO:0006364">
    <property type="term" value="P:rRNA processing"/>
    <property type="evidence" value="ECO:0007669"/>
    <property type="project" value="UniProtKB-UniRule"/>
</dbReference>
<evidence type="ECO:0000256" key="9">
    <source>
        <dbReference type="HAMAP-Rule" id="MF_00104"/>
    </source>
</evidence>
<dbReference type="AlphaFoldDB" id="A0A1L7MZ36"/>
<dbReference type="GO" id="GO:0046872">
    <property type="term" value="F:metal ion binding"/>
    <property type="evidence" value="ECO:0007669"/>
    <property type="project" value="UniProtKB-KW"/>
</dbReference>
<dbReference type="KEGG" id="mbov:MBVG596_0970"/>
<organism evidence="11 12">
    <name type="scientific">Mycoplasmopsis bovigenitalium</name>
    <dbReference type="NCBI Taxonomy" id="2112"/>
    <lineage>
        <taxon>Bacteria</taxon>
        <taxon>Bacillati</taxon>
        <taxon>Mycoplasmatota</taxon>
        <taxon>Mycoplasmoidales</taxon>
        <taxon>Metamycoplasmataceae</taxon>
        <taxon>Mycoplasmopsis</taxon>
    </lineage>
</organism>
<keyword evidence="8 9" id="KW-0694">RNA-binding</keyword>
<dbReference type="GO" id="GO:0006397">
    <property type="term" value="P:mRNA processing"/>
    <property type="evidence" value="ECO:0007669"/>
    <property type="project" value="UniProtKB-UniRule"/>
</dbReference>
<dbReference type="Gene3D" id="1.10.1520.10">
    <property type="entry name" value="Ribonuclease III domain"/>
    <property type="match status" value="1"/>
</dbReference>
<dbReference type="GO" id="GO:0008033">
    <property type="term" value="P:tRNA processing"/>
    <property type="evidence" value="ECO:0007669"/>
    <property type="project" value="UniProtKB-KW"/>
</dbReference>
<dbReference type="GO" id="GO:0005737">
    <property type="term" value="C:cytoplasm"/>
    <property type="evidence" value="ECO:0007669"/>
    <property type="project" value="UniProtKB-SubCell"/>
</dbReference>
<reference evidence="11 12" key="1">
    <citation type="submission" date="2019-01" db="EMBL/GenBank/DDBJ databases">
        <authorList>
            <consortium name="Pathogen Informatics"/>
        </authorList>
    </citation>
    <scope>NUCLEOTIDE SEQUENCE [LARGE SCALE GENOMIC DNA]</scope>
    <source>
        <strain evidence="11 12">NCTC10122</strain>
    </source>
</reference>
<comment type="catalytic activity">
    <reaction evidence="1 9">
        <text>Endonucleolytic cleavage to 5'-phosphomonoester.</text>
        <dbReference type="EC" id="3.1.26.3"/>
    </reaction>
</comment>
<dbReference type="Gene3D" id="3.30.160.20">
    <property type="match status" value="1"/>
</dbReference>
<feature type="binding site" evidence="9">
    <location>
        <position position="52"/>
    </location>
    <ligand>
        <name>Mg(2+)</name>
        <dbReference type="ChEBI" id="CHEBI:18420"/>
    </ligand>
</feature>
<keyword evidence="9" id="KW-0699">rRNA-binding</keyword>
<dbReference type="NCBIfam" id="TIGR02191">
    <property type="entry name" value="RNaseIII"/>
    <property type="match status" value="1"/>
</dbReference>
<feature type="binding site" evidence="9">
    <location>
        <position position="125"/>
    </location>
    <ligand>
        <name>Mg(2+)</name>
        <dbReference type="ChEBI" id="CHEBI:18420"/>
    </ligand>
</feature>
<feature type="compositionally biased region" description="Basic and acidic residues" evidence="10">
    <location>
        <begin position="209"/>
        <end position="236"/>
    </location>
</feature>
<dbReference type="GO" id="GO:0003725">
    <property type="term" value="F:double-stranded RNA binding"/>
    <property type="evidence" value="ECO:0007669"/>
    <property type="project" value="TreeGrafter"/>
</dbReference>
<feature type="active site" evidence="9">
    <location>
        <position position="56"/>
    </location>
</feature>
<keyword evidence="9" id="KW-0819">tRNA processing</keyword>
<dbReference type="PANTHER" id="PTHR11207:SF0">
    <property type="entry name" value="RIBONUCLEASE 3"/>
    <property type="match status" value="1"/>
</dbReference>
<evidence type="ECO:0000256" key="1">
    <source>
        <dbReference type="ARBA" id="ARBA00000109"/>
    </source>
</evidence>
<evidence type="ECO:0000256" key="3">
    <source>
        <dbReference type="ARBA" id="ARBA00022552"/>
    </source>
</evidence>
<name>A0A1L7MZ36_9BACT</name>
<dbReference type="InterPro" id="IPR000999">
    <property type="entry name" value="RNase_III_dom"/>
</dbReference>
<evidence type="ECO:0000256" key="6">
    <source>
        <dbReference type="ARBA" id="ARBA00022759"/>
    </source>
</evidence>
<dbReference type="SMART" id="SM00358">
    <property type="entry name" value="DSRM"/>
    <property type="match status" value="1"/>
</dbReference>
<evidence type="ECO:0000256" key="7">
    <source>
        <dbReference type="ARBA" id="ARBA00022801"/>
    </source>
</evidence>
<dbReference type="InterPro" id="IPR036389">
    <property type="entry name" value="RNase_III_sf"/>
</dbReference>
<comment type="similarity">
    <text evidence="2">Belongs to the ribonuclease III family.</text>
</comment>
<gene>
    <name evidence="9 11" type="primary">rnc</name>
    <name evidence="11" type="ORF">NCTC10122_00577</name>
</gene>
<sequence>MNKKYFEQFIEFLNKYSIRPKKISDYDAAFTHPSFVKSSKVKSFIPDYQRLEFLGDSVLQFLTSNHLFLNNKNIDAGQLTLMRAKLVSTENLYAISKQLNLSKYLKTGDGQTASQVINSKKVNADIFESFIGALYLDQGLQKVKTFLSETLFKTKIDLNSLKDPKTSFQEYMQAFSKMSVIYETIQQNSSFISKATHSGNVYGMGKGKNKQEAEENAAKDALAKLAANRKDEHEIN</sequence>